<comment type="caution">
    <text evidence="5">The sequence shown here is derived from an EMBL/GenBank/DDBJ whole genome shotgun (WGS) entry which is preliminary data.</text>
</comment>
<dbReference type="InterPro" id="IPR039480">
    <property type="entry name" value="C-C_Bond_Lyase-like"/>
</dbReference>
<evidence type="ECO:0000313" key="5">
    <source>
        <dbReference type="EMBL" id="EHL16958.1"/>
    </source>
</evidence>
<evidence type="ECO:0000256" key="2">
    <source>
        <dbReference type="ARBA" id="ARBA00022723"/>
    </source>
</evidence>
<keyword evidence="3 4" id="KW-0460">Magnesium</keyword>
<dbReference type="EMBL" id="AFZE01000001">
    <property type="protein sequence ID" value="EHL16958.1"/>
    <property type="molecule type" value="Genomic_DNA"/>
</dbReference>
<evidence type="ECO:0000256" key="4">
    <source>
        <dbReference type="PIRSR" id="PIRSR015582-2"/>
    </source>
</evidence>
<sequence>MKNNLIYYSVGALLYCPANSDSIANSIINGKFSSNFSLALCLEDTIPDNCVLEAEQKLIQSISNIYEKYISDGIHIPKIFIRVRNYAQIYELCESLKDCMDIVTGFIIPKFSLENADKYIDAIFNVNQKSNKKIYMMPIYESVAIVNLQMRYDILYELKYKLDRIEELVLNIRVGGNDLCHIFGFRRHDDESIHDIKPISSIFSDIVTVYGTDYVISAPVWEYYDSSNWEKGLLDEIKGDILCGFVGKTVIHPKQIEVINEGFKVHKKDFEDAKAILNWNKNSKLLVSGSTKSERMNEYNTHHIWAEKIMLMAEAFGVKELVD</sequence>
<dbReference type="RefSeq" id="WP_009524437.1">
    <property type="nucleotide sequence ID" value="NZ_JH414546.1"/>
</dbReference>
<dbReference type="InterPro" id="IPR040442">
    <property type="entry name" value="Pyrv_kinase-like_dom_sf"/>
</dbReference>
<dbReference type="PIRSF" id="PIRSF015582">
    <property type="entry name" value="Cit_lyase_B"/>
    <property type="match status" value="1"/>
</dbReference>
<dbReference type="Gene3D" id="3.20.20.60">
    <property type="entry name" value="Phosphoenolpyruvate-binding domains"/>
    <property type="match status" value="1"/>
</dbReference>
<dbReference type="GO" id="GO:0000287">
    <property type="term" value="F:magnesium ion binding"/>
    <property type="evidence" value="ECO:0007669"/>
    <property type="project" value="TreeGrafter"/>
</dbReference>
<accession>G9WXW1</accession>
<dbReference type="PANTHER" id="PTHR32308">
    <property type="entry name" value="LYASE BETA SUBUNIT, PUTATIVE (AFU_ORTHOLOGUE AFUA_4G13030)-RELATED"/>
    <property type="match status" value="1"/>
</dbReference>
<name>G9WXW1_9FIRM</name>
<evidence type="ECO:0000256" key="3">
    <source>
        <dbReference type="ARBA" id="ARBA00022842"/>
    </source>
</evidence>
<proteinExistence type="predicted"/>
<dbReference type="InterPro" id="IPR011206">
    <property type="entry name" value="Citrate_lyase_beta/mcl1/mcl2"/>
</dbReference>
<protein>
    <recommendedName>
        <fullName evidence="7">HpcH/HpaI aldolase/citrate lyase domain-containing protein</fullName>
    </recommendedName>
</protein>
<reference evidence="5 6" key="1">
    <citation type="submission" date="2011-08" db="EMBL/GenBank/DDBJ databases">
        <title>The Genome Sequence of Eubacteriaceae bacterium ACC19a.</title>
        <authorList>
            <consortium name="The Broad Institute Genome Sequencing Platform"/>
            <person name="Earl A."/>
            <person name="Ward D."/>
            <person name="Feldgarden M."/>
            <person name="Gevers D."/>
            <person name="Sizova M."/>
            <person name="Hazen A."/>
            <person name="Epstein S."/>
            <person name="Young S.K."/>
            <person name="Zeng Q."/>
            <person name="Gargeya S."/>
            <person name="Fitzgerald M."/>
            <person name="Haas B."/>
            <person name="Abouelleil A."/>
            <person name="Alvarado L."/>
            <person name="Arachchi H.M."/>
            <person name="Berlin A."/>
            <person name="Brown A."/>
            <person name="Chapman S.B."/>
            <person name="Chen Z."/>
            <person name="Dunbar C."/>
            <person name="Freedman E."/>
            <person name="Gearin G."/>
            <person name="Gellesch M."/>
            <person name="Goldberg J."/>
            <person name="Griggs A."/>
            <person name="Gujja S."/>
            <person name="Heiman D."/>
            <person name="Howarth C."/>
            <person name="Larson L."/>
            <person name="Lui A."/>
            <person name="MacDonald P.J.P."/>
            <person name="Montmayeur A."/>
            <person name="Murphy C."/>
            <person name="Neiman D."/>
            <person name="Pearson M."/>
            <person name="Priest M."/>
            <person name="Roberts A."/>
            <person name="Saif S."/>
            <person name="Shea T."/>
            <person name="Shenoy N."/>
            <person name="Sisk P."/>
            <person name="Stolte C."/>
            <person name="Sykes S."/>
            <person name="Wortman J."/>
            <person name="Nusbaum C."/>
            <person name="Birren B."/>
        </authorList>
    </citation>
    <scope>NUCLEOTIDE SEQUENCE [LARGE SCALE GENOMIC DNA]</scope>
    <source>
        <strain evidence="5 6">ACC19a</strain>
    </source>
</reference>
<dbReference type="SUPFAM" id="SSF51621">
    <property type="entry name" value="Phosphoenolpyruvate/pyruvate domain"/>
    <property type="match status" value="1"/>
</dbReference>
<dbReference type="GO" id="GO:0003824">
    <property type="term" value="F:catalytic activity"/>
    <property type="evidence" value="ECO:0007669"/>
    <property type="project" value="InterPro"/>
</dbReference>
<evidence type="ECO:0008006" key="7">
    <source>
        <dbReference type="Google" id="ProtNLM"/>
    </source>
</evidence>
<dbReference type="PATRIC" id="fig|796937.3.peg.205"/>
<evidence type="ECO:0000256" key="1">
    <source>
        <dbReference type="ARBA" id="ARBA00001946"/>
    </source>
</evidence>
<dbReference type="Proteomes" id="UP000006437">
    <property type="component" value="Unassembled WGS sequence"/>
</dbReference>
<dbReference type="PANTHER" id="PTHR32308:SF10">
    <property type="entry name" value="CITRATE LYASE SUBUNIT BETA"/>
    <property type="match status" value="1"/>
</dbReference>
<dbReference type="InterPro" id="IPR015813">
    <property type="entry name" value="Pyrv/PenolPyrv_kinase-like_dom"/>
</dbReference>
<feature type="binding site" evidence="4">
    <location>
        <position position="178"/>
    </location>
    <ligand>
        <name>Mg(2+)</name>
        <dbReference type="ChEBI" id="CHEBI:18420"/>
    </ligand>
</feature>
<evidence type="ECO:0000313" key="6">
    <source>
        <dbReference type="Proteomes" id="UP000006437"/>
    </source>
</evidence>
<dbReference type="AlphaFoldDB" id="G9WXW1"/>
<organism evidence="5 6">
    <name type="scientific">Peptoanaerobacter stomatis</name>
    <dbReference type="NCBI Taxonomy" id="796937"/>
    <lineage>
        <taxon>Bacteria</taxon>
        <taxon>Bacillati</taxon>
        <taxon>Bacillota</taxon>
        <taxon>Clostridia</taxon>
        <taxon>Peptostreptococcales</taxon>
        <taxon>Filifactoraceae</taxon>
        <taxon>Peptoanaerobacter</taxon>
    </lineage>
</organism>
<dbReference type="Pfam" id="PF15617">
    <property type="entry name" value="C-C_Bond_Lyase"/>
    <property type="match status" value="1"/>
</dbReference>
<keyword evidence="2 4" id="KW-0479">Metal-binding</keyword>
<gene>
    <name evidence="5" type="ORF">HMPREF9629_00200</name>
</gene>
<dbReference type="GO" id="GO:0006107">
    <property type="term" value="P:oxaloacetate metabolic process"/>
    <property type="evidence" value="ECO:0007669"/>
    <property type="project" value="TreeGrafter"/>
</dbReference>
<dbReference type="HOGENOM" id="CLU_062194_0_0_9"/>
<dbReference type="BioCyc" id="EBAC796937-HMP:GMGH-200-MONOMER"/>
<comment type="cofactor">
    <cofactor evidence="1">
        <name>Mg(2+)</name>
        <dbReference type="ChEBI" id="CHEBI:18420"/>
    </cofactor>
</comment>